<dbReference type="PANTHER" id="PTHR21666">
    <property type="entry name" value="PEPTIDASE-RELATED"/>
    <property type="match status" value="1"/>
</dbReference>
<evidence type="ECO:0000313" key="3">
    <source>
        <dbReference type="EMBL" id="SUX42280.1"/>
    </source>
</evidence>
<evidence type="ECO:0000313" key="4">
    <source>
        <dbReference type="Proteomes" id="UP000185725"/>
    </source>
</evidence>
<dbReference type="EC" id="3.4.24.75" evidence="3"/>
<reference evidence="3 5" key="2">
    <citation type="submission" date="2018-06" db="EMBL/GenBank/DDBJ databases">
        <authorList>
            <consortium name="Pathogen Informatics"/>
            <person name="Doyle S."/>
        </authorList>
    </citation>
    <scope>NUCLEOTIDE SEQUENCE [LARGE SCALE GENOMIC DNA]</scope>
    <source>
        <strain evidence="3 5">NCTC13560</strain>
    </source>
</reference>
<dbReference type="InterPro" id="IPR050570">
    <property type="entry name" value="Cell_wall_metabolism_enzyme"/>
</dbReference>
<dbReference type="Pfam" id="PF01551">
    <property type="entry name" value="Peptidase_M23"/>
    <property type="match status" value="1"/>
</dbReference>
<feature type="domain" description="M23ase beta-sheet core" evidence="1">
    <location>
        <begin position="163"/>
        <end position="259"/>
    </location>
</feature>
<organism evidence="3 5">
    <name type="scientific">Chryseobacterium indoltheticum</name>
    <dbReference type="NCBI Taxonomy" id="254"/>
    <lineage>
        <taxon>Bacteria</taxon>
        <taxon>Pseudomonadati</taxon>
        <taxon>Bacteroidota</taxon>
        <taxon>Flavobacteriia</taxon>
        <taxon>Flavobacteriales</taxon>
        <taxon>Weeksellaceae</taxon>
        <taxon>Chryseobacterium group</taxon>
        <taxon>Chryseobacterium</taxon>
    </lineage>
</organism>
<protein>
    <submittedName>
        <fullName evidence="3">Glycyl-glycine endopeptidase ALE-1</fullName>
        <ecNumber evidence="3">3.4.24.75</ecNumber>
    </submittedName>
    <submittedName>
        <fullName evidence="2">Peptidase family M23</fullName>
    </submittedName>
</protein>
<keyword evidence="4" id="KW-1185">Reference proteome</keyword>
<evidence type="ECO:0000313" key="5">
    <source>
        <dbReference type="Proteomes" id="UP000255231"/>
    </source>
</evidence>
<dbReference type="EMBL" id="FTMF01000008">
    <property type="protein sequence ID" value="SIQ79519.1"/>
    <property type="molecule type" value="Genomic_DNA"/>
</dbReference>
<accession>A0A381F6T8</accession>
<evidence type="ECO:0000313" key="2">
    <source>
        <dbReference type="EMBL" id="SIQ79519.1"/>
    </source>
</evidence>
<gene>
    <name evidence="3" type="ORF">NCTC13560_01097</name>
    <name evidence="2" type="ORF">SAMN05421682_108162</name>
</gene>
<dbReference type="GO" id="GO:0004222">
    <property type="term" value="F:metalloendopeptidase activity"/>
    <property type="evidence" value="ECO:0007669"/>
    <property type="project" value="TreeGrafter"/>
</dbReference>
<keyword evidence="3" id="KW-0378">Hydrolase</keyword>
<name>A0A381F6T8_9FLAO</name>
<dbReference type="CDD" id="cd12797">
    <property type="entry name" value="M23_peptidase"/>
    <property type="match status" value="1"/>
</dbReference>
<dbReference type="AlphaFoldDB" id="A0A381F6T8"/>
<dbReference type="PANTHER" id="PTHR21666:SF270">
    <property type="entry name" value="MUREIN HYDROLASE ACTIVATOR ENVC"/>
    <property type="match status" value="1"/>
</dbReference>
<dbReference type="Gene3D" id="2.70.70.10">
    <property type="entry name" value="Glucose Permease (Domain IIA)"/>
    <property type="match status" value="1"/>
</dbReference>
<evidence type="ECO:0000259" key="1">
    <source>
        <dbReference type="Pfam" id="PF01551"/>
    </source>
</evidence>
<dbReference type="SUPFAM" id="SSF51261">
    <property type="entry name" value="Duplicated hybrid motif"/>
    <property type="match status" value="1"/>
</dbReference>
<proteinExistence type="predicted"/>
<dbReference type="InterPro" id="IPR016047">
    <property type="entry name" value="M23ase_b-sheet_dom"/>
</dbReference>
<dbReference type="Proteomes" id="UP000255231">
    <property type="component" value="Unassembled WGS sequence"/>
</dbReference>
<dbReference type="InterPro" id="IPR011055">
    <property type="entry name" value="Dup_hybrid_motif"/>
</dbReference>
<sequence>MLSKSMKMVYTCNGFILNQTLMRNIFVFILMIQALAVMAQKNIKMYPERNGDSIIYYADNHEIYPVSLVFKGQPEVNNMKKPEIFKTKQVIPAKTTKMRVTYFVVNDKQKGWGVKKMPGYLSYIGDITQKNYDTNYAYNLPFGKGKAIWIHQGYNGTFSHQNENSLDFIMPEGTEIFAAREGLIIDVVQNNNQGCPTRNCAPYGNYISILHPDGTIAQYYHLQQNGAQVKIGDTVTKGQLIALSGNTGWSSGPHLHFVTYLPSATGDKNRITVKTLFKTGYGDKVEYLEERKSYSRAY</sequence>
<reference evidence="2 4" key="1">
    <citation type="submission" date="2017-01" db="EMBL/GenBank/DDBJ databases">
        <authorList>
            <person name="Varghese N."/>
            <person name="Submissions S."/>
        </authorList>
    </citation>
    <scope>NUCLEOTIDE SEQUENCE [LARGE SCALE GENOMIC DNA]</scope>
    <source>
        <strain evidence="2 4">ATCC 27950</strain>
    </source>
</reference>
<dbReference type="Proteomes" id="UP000185725">
    <property type="component" value="Unassembled WGS sequence"/>
</dbReference>
<dbReference type="EMBL" id="UFVS01000001">
    <property type="protein sequence ID" value="SUX42280.1"/>
    <property type="molecule type" value="Genomic_DNA"/>
</dbReference>